<dbReference type="EMBL" id="JBHTGP010000037">
    <property type="protein sequence ID" value="MFD0692186.1"/>
    <property type="molecule type" value="Genomic_DNA"/>
</dbReference>
<comment type="caution">
    <text evidence="2">The sequence shown here is derived from an EMBL/GenBank/DDBJ whole genome shotgun (WGS) entry which is preliminary data.</text>
</comment>
<sequence>METHMSQGKRALVAGIAVVGAVGALGAGSAAAQDEGAEPVKEAHVTGDAWLKYPGDLEYPYRRFVVDAHGGPWKIVDGKVVFGAARGTVRFDHYSPDVPGGPSVHHWGSIKVDYVMAKGPIAIVSGIRQDDVQANEKRANLTFYQSPRGHRYDQAGFSWGVTLAQCQQMGSGPAPFSMNSSGPFGKWLTGYTVKDAPLPVPEGDFQPPDLPEDCKFGE</sequence>
<name>A0ABW2Y771_9ACTN</name>
<proteinExistence type="predicted"/>
<evidence type="ECO:0000313" key="3">
    <source>
        <dbReference type="Proteomes" id="UP001597063"/>
    </source>
</evidence>
<dbReference type="RefSeq" id="WP_242619412.1">
    <property type="nucleotide sequence ID" value="NZ_CAACUY010000091.1"/>
</dbReference>
<keyword evidence="3" id="KW-1185">Reference proteome</keyword>
<reference evidence="3" key="1">
    <citation type="journal article" date="2019" name="Int. J. Syst. Evol. Microbiol.">
        <title>The Global Catalogue of Microorganisms (GCM) 10K type strain sequencing project: providing services to taxonomists for standard genome sequencing and annotation.</title>
        <authorList>
            <consortium name="The Broad Institute Genomics Platform"/>
            <consortium name="The Broad Institute Genome Sequencing Center for Infectious Disease"/>
            <person name="Wu L."/>
            <person name="Ma J."/>
        </authorList>
    </citation>
    <scope>NUCLEOTIDE SEQUENCE [LARGE SCALE GENOMIC DNA]</scope>
    <source>
        <strain evidence="3">JCM 9371</strain>
    </source>
</reference>
<evidence type="ECO:0000313" key="2">
    <source>
        <dbReference type="EMBL" id="MFD0692186.1"/>
    </source>
</evidence>
<dbReference type="Proteomes" id="UP001597063">
    <property type="component" value="Unassembled WGS sequence"/>
</dbReference>
<protein>
    <submittedName>
        <fullName evidence="2">Uncharacterized protein</fullName>
    </submittedName>
</protein>
<accession>A0ABW2Y771</accession>
<feature type="region of interest" description="Disordered" evidence="1">
    <location>
        <begin position="199"/>
        <end position="218"/>
    </location>
</feature>
<gene>
    <name evidence="2" type="ORF">ACFQZM_47405</name>
</gene>
<organism evidence="2 3">
    <name type="scientific">Actinomadura fibrosa</name>
    <dbReference type="NCBI Taxonomy" id="111802"/>
    <lineage>
        <taxon>Bacteria</taxon>
        <taxon>Bacillati</taxon>
        <taxon>Actinomycetota</taxon>
        <taxon>Actinomycetes</taxon>
        <taxon>Streptosporangiales</taxon>
        <taxon>Thermomonosporaceae</taxon>
        <taxon>Actinomadura</taxon>
    </lineage>
</organism>
<evidence type="ECO:0000256" key="1">
    <source>
        <dbReference type="SAM" id="MobiDB-lite"/>
    </source>
</evidence>